<feature type="compositionally biased region" description="Low complexity" evidence="1">
    <location>
        <begin position="120"/>
        <end position="132"/>
    </location>
</feature>
<comment type="caution">
    <text evidence="4">The sequence shown here is derived from an EMBL/GenBank/DDBJ whole genome shotgun (WGS) entry which is preliminary data.</text>
</comment>
<evidence type="ECO:0000259" key="3">
    <source>
        <dbReference type="PROSITE" id="PS51035"/>
    </source>
</evidence>
<accession>A0ABP0D3Q4</accession>
<dbReference type="Pfam" id="PF02179">
    <property type="entry name" value="BAG"/>
    <property type="match status" value="1"/>
</dbReference>
<dbReference type="PROSITE" id="PS50053">
    <property type="entry name" value="UBIQUITIN_2"/>
    <property type="match status" value="1"/>
</dbReference>
<feature type="compositionally biased region" description="Basic and acidic residues" evidence="1">
    <location>
        <begin position="315"/>
        <end position="324"/>
    </location>
</feature>
<dbReference type="InterPro" id="IPR000626">
    <property type="entry name" value="Ubiquitin-like_dom"/>
</dbReference>
<dbReference type="InterPro" id="IPR003103">
    <property type="entry name" value="BAG_domain"/>
</dbReference>
<protein>
    <recommendedName>
        <fullName evidence="6">Bag domain containing protein</fullName>
    </recommendedName>
</protein>
<dbReference type="Gene3D" id="1.20.58.120">
    <property type="entry name" value="BAG domain"/>
    <property type="match status" value="1"/>
</dbReference>
<feature type="domain" description="BAG" evidence="3">
    <location>
        <begin position="416"/>
        <end position="475"/>
    </location>
</feature>
<reference evidence="4 5" key="1">
    <citation type="submission" date="2024-01" db="EMBL/GenBank/DDBJ databases">
        <authorList>
            <person name="Allen C."/>
            <person name="Tagirdzhanova G."/>
        </authorList>
    </citation>
    <scope>NUCLEOTIDE SEQUENCE [LARGE SCALE GENOMIC DNA]</scope>
    <source>
        <strain evidence="4 5">CBS 119000</strain>
    </source>
</reference>
<evidence type="ECO:0000256" key="1">
    <source>
        <dbReference type="SAM" id="MobiDB-lite"/>
    </source>
</evidence>
<feature type="domain" description="Ubiquitin-like" evidence="2">
    <location>
        <begin position="247"/>
        <end position="299"/>
    </location>
</feature>
<dbReference type="SUPFAM" id="SSF63491">
    <property type="entry name" value="BAG domain"/>
    <property type="match status" value="1"/>
</dbReference>
<dbReference type="EMBL" id="CAWUON010000001">
    <property type="protein sequence ID" value="CAK7262850.1"/>
    <property type="molecule type" value="Genomic_DNA"/>
</dbReference>
<keyword evidence="5" id="KW-1185">Reference proteome</keyword>
<feature type="compositionally biased region" description="Polar residues" evidence="1">
    <location>
        <begin position="328"/>
        <end position="340"/>
    </location>
</feature>
<evidence type="ECO:0000259" key="2">
    <source>
        <dbReference type="PROSITE" id="PS50053"/>
    </source>
</evidence>
<dbReference type="SUPFAM" id="SSF54236">
    <property type="entry name" value="Ubiquitin-like"/>
    <property type="match status" value="1"/>
</dbReference>
<gene>
    <name evidence="4" type="ORF">SEPCBS119000_000196</name>
</gene>
<feature type="compositionally biased region" description="Polar residues" evidence="1">
    <location>
        <begin position="348"/>
        <end position="386"/>
    </location>
</feature>
<dbReference type="InterPro" id="IPR036533">
    <property type="entry name" value="BAG_dom_sf"/>
</dbReference>
<feature type="compositionally biased region" description="Basic residues" evidence="1">
    <location>
        <begin position="133"/>
        <end position="145"/>
    </location>
</feature>
<sequence length="479" mass="51427">MRRSPTVLDSDPHPFSSSALESKAIILAKVASGAAAASLGAPFASLANITSALLPKLPPSLQTYLDSTVDGVSTVLTDSSSYIQSTTGIPPNALYSTVAGAVLLGAAVRTVNARNKTPETTKTAAAGSASKLSRNKKRKAAKKNKKEAETDQGSMPRYGWSNGQQLSPFNSSLGQDGIPNVTDQDFEYITSDDLNRGHGSRIQPPQNGSLGDIGDIPQDDVLLLRRGNKFHEEFFPAYSIGDGKLFVFDVRDRVQLIYDLTDSQRRLVELYYKGRLLDDDQQPVRAYGIKNNSELLLVLPGENTAPVAKSPARKSKPESGRPDRSPTPAGTSTNTGNLNVPSGRGRPEQTTGASSRAGSATMGASATPGVSRNSNIPSSATPQPGQSLAMEKLDKIAENFASNLLPMCDEFLAHTPADAKKRKDEHRRISETIMQHVLLKLDEVEIQEGDEASRLRRRALVRNVQEVLGKLDEKIAPAS</sequence>
<dbReference type="InterPro" id="IPR029071">
    <property type="entry name" value="Ubiquitin-like_domsf"/>
</dbReference>
<organism evidence="4 5">
    <name type="scientific">Sporothrix epigloea</name>
    <dbReference type="NCBI Taxonomy" id="1892477"/>
    <lineage>
        <taxon>Eukaryota</taxon>
        <taxon>Fungi</taxon>
        <taxon>Dikarya</taxon>
        <taxon>Ascomycota</taxon>
        <taxon>Pezizomycotina</taxon>
        <taxon>Sordariomycetes</taxon>
        <taxon>Sordariomycetidae</taxon>
        <taxon>Ophiostomatales</taxon>
        <taxon>Ophiostomataceae</taxon>
        <taxon>Sporothrix</taxon>
    </lineage>
</organism>
<feature type="region of interest" description="Disordered" evidence="1">
    <location>
        <begin position="114"/>
        <end position="177"/>
    </location>
</feature>
<evidence type="ECO:0000313" key="5">
    <source>
        <dbReference type="Proteomes" id="UP001642502"/>
    </source>
</evidence>
<dbReference type="PROSITE" id="PS51035">
    <property type="entry name" value="BAG"/>
    <property type="match status" value="1"/>
</dbReference>
<dbReference type="SMART" id="SM00264">
    <property type="entry name" value="BAG"/>
    <property type="match status" value="1"/>
</dbReference>
<dbReference type="Proteomes" id="UP001642502">
    <property type="component" value="Unassembled WGS sequence"/>
</dbReference>
<feature type="region of interest" description="Disordered" evidence="1">
    <location>
        <begin position="192"/>
        <end position="214"/>
    </location>
</feature>
<name>A0ABP0D3Q4_9PEZI</name>
<feature type="region of interest" description="Disordered" evidence="1">
    <location>
        <begin position="305"/>
        <end position="386"/>
    </location>
</feature>
<proteinExistence type="predicted"/>
<evidence type="ECO:0008006" key="6">
    <source>
        <dbReference type="Google" id="ProtNLM"/>
    </source>
</evidence>
<feature type="compositionally biased region" description="Polar residues" evidence="1">
    <location>
        <begin position="161"/>
        <end position="174"/>
    </location>
</feature>
<dbReference type="CDD" id="cd17039">
    <property type="entry name" value="Ubl_ubiquitin_like"/>
    <property type="match status" value="1"/>
</dbReference>
<evidence type="ECO:0000313" key="4">
    <source>
        <dbReference type="EMBL" id="CAK7262850.1"/>
    </source>
</evidence>